<name>F0SKN1_RUBBR</name>
<dbReference type="STRING" id="756272.Plabr_1083"/>
<dbReference type="Gene3D" id="2.60.120.560">
    <property type="entry name" value="Exo-inulinase, domain 1"/>
    <property type="match status" value="1"/>
</dbReference>
<feature type="domain" description="3-keto-alpha-glucoside-1,2-lyase/3-keto-2-hydroxy-glucal hydratase" evidence="2">
    <location>
        <begin position="27"/>
        <end position="206"/>
    </location>
</feature>
<feature type="signal peptide" evidence="1">
    <location>
        <begin position="1"/>
        <end position="23"/>
    </location>
</feature>
<dbReference type="KEGG" id="pbs:Plabr_1083"/>
<sequence>MRQFSMLLCLSVLVVTVANSASAGEKGWVSLMDGKTMNGWKASENSDSWTVEDGNFVCAGPRSHLFYVGDKKPFENFEFRCQVKTTPGSNAGIYFHTEYQEEGWPKKGYEAQVNNTHKDPKKTGSLYAVENVFEAPAKDGEWFDYHIKVDGKRIVITVNGKECVDFTEEPGREAGKDFARVLDKGTFALQAHDPDSVVYFRNIEVKRLK</sequence>
<dbReference type="HOGENOM" id="CLU_073042_2_0_0"/>
<dbReference type="GO" id="GO:0016787">
    <property type="term" value="F:hydrolase activity"/>
    <property type="evidence" value="ECO:0007669"/>
    <property type="project" value="InterPro"/>
</dbReference>
<dbReference type="AlphaFoldDB" id="F0SKN1"/>
<evidence type="ECO:0000259" key="2">
    <source>
        <dbReference type="Pfam" id="PF06439"/>
    </source>
</evidence>
<gene>
    <name evidence="3" type="ordered locus">Plabr_1083</name>
</gene>
<dbReference type="InterPro" id="IPR010496">
    <property type="entry name" value="AL/BT2_dom"/>
</dbReference>
<dbReference type="EMBL" id="CP002546">
    <property type="protein sequence ID" value="ADY58701.1"/>
    <property type="molecule type" value="Genomic_DNA"/>
</dbReference>
<proteinExistence type="predicted"/>
<protein>
    <recommendedName>
        <fullName evidence="2">3-keto-alpha-glucoside-1,2-lyase/3-keto-2-hydroxy-glucal hydratase domain-containing protein</fullName>
    </recommendedName>
</protein>
<feature type="chain" id="PRO_5003256417" description="3-keto-alpha-glucoside-1,2-lyase/3-keto-2-hydroxy-glucal hydratase domain-containing protein" evidence="1">
    <location>
        <begin position="24"/>
        <end position="209"/>
    </location>
</feature>
<keyword evidence="4" id="KW-1185">Reference proteome</keyword>
<accession>F0SKN1</accession>
<evidence type="ECO:0000313" key="3">
    <source>
        <dbReference type="EMBL" id="ADY58701.1"/>
    </source>
</evidence>
<dbReference type="RefSeq" id="WP_013627434.1">
    <property type="nucleotide sequence ID" value="NC_015174.1"/>
</dbReference>
<dbReference type="OrthoDB" id="242352at2"/>
<evidence type="ECO:0000256" key="1">
    <source>
        <dbReference type="SAM" id="SignalP"/>
    </source>
</evidence>
<keyword evidence="1" id="KW-0732">Signal</keyword>
<organism evidence="3 4">
    <name type="scientific">Rubinisphaera brasiliensis (strain ATCC 49424 / DSM 5305 / JCM 21570 / IAM 15109 / NBRC 103401 / IFAM 1448)</name>
    <name type="common">Planctomyces brasiliensis</name>
    <dbReference type="NCBI Taxonomy" id="756272"/>
    <lineage>
        <taxon>Bacteria</taxon>
        <taxon>Pseudomonadati</taxon>
        <taxon>Planctomycetota</taxon>
        <taxon>Planctomycetia</taxon>
        <taxon>Planctomycetales</taxon>
        <taxon>Planctomycetaceae</taxon>
        <taxon>Rubinisphaera</taxon>
    </lineage>
</organism>
<dbReference type="Proteomes" id="UP000006860">
    <property type="component" value="Chromosome"/>
</dbReference>
<reference evidence="4" key="1">
    <citation type="submission" date="2011-02" db="EMBL/GenBank/DDBJ databases">
        <title>The complete genome of Planctomyces brasiliensis DSM 5305.</title>
        <authorList>
            <person name="Lucas S."/>
            <person name="Copeland A."/>
            <person name="Lapidus A."/>
            <person name="Bruce D."/>
            <person name="Goodwin L."/>
            <person name="Pitluck S."/>
            <person name="Kyrpides N."/>
            <person name="Mavromatis K."/>
            <person name="Pagani I."/>
            <person name="Ivanova N."/>
            <person name="Ovchinnikova G."/>
            <person name="Lu M."/>
            <person name="Detter J.C."/>
            <person name="Han C."/>
            <person name="Land M."/>
            <person name="Hauser L."/>
            <person name="Markowitz V."/>
            <person name="Cheng J.-F."/>
            <person name="Hugenholtz P."/>
            <person name="Woyke T."/>
            <person name="Wu D."/>
            <person name="Tindall B."/>
            <person name="Pomrenke H.G."/>
            <person name="Brambilla E."/>
            <person name="Klenk H.-P."/>
            <person name="Eisen J.A."/>
        </authorList>
    </citation>
    <scope>NUCLEOTIDE SEQUENCE [LARGE SCALE GENOMIC DNA]</scope>
    <source>
        <strain evidence="4">ATCC 49424 / DSM 5305 / JCM 21570 / NBRC 103401 / IFAM 1448</strain>
    </source>
</reference>
<evidence type="ECO:0000313" key="4">
    <source>
        <dbReference type="Proteomes" id="UP000006860"/>
    </source>
</evidence>
<dbReference type="eggNOG" id="COG1387">
    <property type="taxonomic scope" value="Bacteria"/>
</dbReference>
<dbReference type="Pfam" id="PF06439">
    <property type="entry name" value="3keto-disac_hyd"/>
    <property type="match status" value="1"/>
</dbReference>